<evidence type="ECO:0000313" key="4">
    <source>
        <dbReference type="Proteomes" id="UP000095230"/>
    </source>
</evidence>
<feature type="transmembrane region" description="Helical" evidence="1">
    <location>
        <begin position="202"/>
        <end position="224"/>
    </location>
</feature>
<feature type="transmembrane region" description="Helical" evidence="1">
    <location>
        <begin position="170"/>
        <end position="195"/>
    </location>
</feature>
<dbReference type="STRING" id="23.BEL05_17225"/>
<dbReference type="GO" id="GO:0140359">
    <property type="term" value="F:ABC-type transporter activity"/>
    <property type="evidence" value="ECO:0007669"/>
    <property type="project" value="InterPro"/>
</dbReference>
<proteinExistence type="predicted"/>
<keyword evidence="1" id="KW-1133">Transmembrane helix</keyword>
<comment type="caution">
    <text evidence="3">The sequence shown here is derived from an EMBL/GenBank/DDBJ whole genome shotgun (WGS) entry which is preliminary data.</text>
</comment>
<sequence length="278" mass="30602">MDTVKPISSLGATLLVAKFELKKILFNTRGLIALAAFALVWFLILWYPVKQASIYLFSPDFKQFLAALFGESSVSELFSWPVAEMAIVWIAALYLFPLFSISVSADQFASDRARGTFRFLTLRASRDTLFFGRFVGYMLIQAILLLFTLGATLILVAFRDASLLLPAISSSLFIFINIMIVLLPFTATMAILSLYANSAMRATIYAVLLWAGFSIVSAILNYYLPGLDSVMQWVLPGAQLSMMINTSGLGSLAFAPIPLIQAAVLLLVGRTYMARIAL</sequence>
<dbReference type="Proteomes" id="UP000095230">
    <property type="component" value="Unassembled WGS sequence"/>
</dbReference>
<feature type="transmembrane region" description="Helical" evidence="1">
    <location>
        <begin position="244"/>
        <end position="268"/>
    </location>
</feature>
<dbReference type="EMBL" id="BPEU01000015">
    <property type="protein sequence ID" value="GIU41676.1"/>
    <property type="molecule type" value="Genomic_DNA"/>
</dbReference>
<dbReference type="GO" id="GO:0005886">
    <property type="term" value="C:plasma membrane"/>
    <property type="evidence" value="ECO:0007669"/>
    <property type="project" value="UniProtKB-SubCell"/>
</dbReference>
<feature type="transmembrane region" description="Helical" evidence="1">
    <location>
        <begin position="86"/>
        <end position="109"/>
    </location>
</feature>
<evidence type="ECO:0000313" key="2">
    <source>
        <dbReference type="EMBL" id="GIU41676.1"/>
    </source>
</evidence>
<dbReference type="Pfam" id="PF12679">
    <property type="entry name" value="ABC2_membrane_2"/>
    <property type="match status" value="1"/>
</dbReference>
<protein>
    <submittedName>
        <fullName evidence="3">ABC transporter</fullName>
    </submittedName>
</protein>
<feature type="transmembrane region" description="Helical" evidence="1">
    <location>
        <begin position="31"/>
        <end position="49"/>
    </location>
</feature>
<evidence type="ECO:0000313" key="5">
    <source>
        <dbReference type="Proteomes" id="UP000773469"/>
    </source>
</evidence>
<gene>
    <name evidence="3" type="ORF">BEL05_17225</name>
    <name evidence="2" type="ORF">TUM3794_23250</name>
</gene>
<feature type="transmembrane region" description="Helical" evidence="1">
    <location>
        <begin position="130"/>
        <end position="158"/>
    </location>
</feature>
<evidence type="ECO:0000256" key="1">
    <source>
        <dbReference type="SAM" id="Phobius"/>
    </source>
</evidence>
<keyword evidence="1" id="KW-0812">Transmembrane</keyword>
<keyword evidence="5" id="KW-1185">Reference proteome</keyword>
<accession>A0A1E5J348</accession>
<organism evidence="3 4">
    <name type="scientific">Shewanella colwelliana</name>
    <name type="common">Alteromonas colwelliana</name>
    <dbReference type="NCBI Taxonomy" id="23"/>
    <lineage>
        <taxon>Bacteria</taxon>
        <taxon>Pseudomonadati</taxon>
        <taxon>Pseudomonadota</taxon>
        <taxon>Gammaproteobacteria</taxon>
        <taxon>Alteromonadales</taxon>
        <taxon>Shewanellaceae</taxon>
        <taxon>Shewanella</taxon>
    </lineage>
</organism>
<reference evidence="2 5" key="2">
    <citation type="submission" date="2021-05" db="EMBL/GenBank/DDBJ databases">
        <title>Molecular characterization for Shewanella algae harboring chromosomal blaOXA-55-like strains isolated from clinical and environment sample.</title>
        <authorList>
            <person name="Ohama Y."/>
            <person name="Aoki K."/>
            <person name="Harada S."/>
            <person name="Moriya K."/>
            <person name="Ishii Y."/>
            <person name="Tateda K."/>
        </authorList>
    </citation>
    <scope>NUCLEOTIDE SEQUENCE [LARGE SCALE GENOMIC DNA]</scope>
    <source>
        <strain evidence="2 5">MBTL60-118</strain>
    </source>
</reference>
<dbReference type="OrthoDB" id="6398332at2"/>
<dbReference type="Proteomes" id="UP000773469">
    <property type="component" value="Unassembled WGS sequence"/>
</dbReference>
<evidence type="ECO:0000313" key="3">
    <source>
        <dbReference type="EMBL" id="OEG75953.1"/>
    </source>
</evidence>
<keyword evidence="1" id="KW-0472">Membrane</keyword>
<dbReference type="EMBL" id="MCBT01000001">
    <property type="protein sequence ID" value="OEG75953.1"/>
    <property type="molecule type" value="Genomic_DNA"/>
</dbReference>
<name>A0A1E5J348_SHECO</name>
<dbReference type="RefSeq" id="WP_051413167.1">
    <property type="nucleotide sequence ID" value="NZ_BPEU01000015.1"/>
</dbReference>
<reference evidence="3 4" key="1">
    <citation type="submission" date="2016-07" db="EMBL/GenBank/DDBJ databases">
        <title>Whole-genome of two Shewanella species isolated from a digestive organ of sea cucumber Apostichopus japonicus Selenka 1867.</title>
        <authorList>
            <person name="Hong H.-H."/>
            <person name="Choi H."/>
            <person name="Cheon S."/>
            <person name="Oh J.-S."/>
            <person name="Lee H.-G."/>
            <person name="Park C."/>
        </authorList>
    </citation>
    <scope>NUCLEOTIDE SEQUENCE [LARGE SCALE GENOMIC DNA]</scope>
    <source>
        <strain evidence="3 4">CSB03KR</strain>
    </source>
</reference>
<dbReference type="AlphaFoldDB" id="A0A1E5J348"/>